<sequence>MSTTLSRLLLVALTITAFAGLSSSANAQTPWQFPYWSDGETLKLVAMPGSSMKIVDDEWGADEVQIHDLYGTVFGPVGSLPTYKLQSFSRCTGDEVRGAVYSTVTAAADHQIRLKKLRLELYEGQNCAAPIMKDYIQLPYSIWFDAYDSHTVTLYAKNYMDGDDSITLTLKLKAYPQVL</sequence>
<protein>
    <submittedName>
        <fullName evidence="2">Uncharacterized protein</fullName>
    </submittedName>
</protein>
<reference evidence="2" key="1">
    <citation type="submission" date="2022-10" db="EMBL/GenBank/DDBJ databases">
        <title>The WGS of Solirubrobacter sp. CPCC 204708.</title>
        <authorList>
            <person name="Jiang Z."/>
        </authorList>
    </citation>
    <scope>NUCLEOTIDE SEQUENCE</scope>
    <source>
        <strain evidence="2">CPCC 204708</strain>
    </source>
</reference>
<evidence type="ECO:0000313" key="3">
    <source>
        <dbReference type="Proteomes" id="UP001147700"/>
    </source>
</evidence>
<comment type="caution">
    <text evidence="2">The sequence shown here is derived from an EMBL/GenBank/DDBJ whole genome shotgun (WGS) entry which is preliminary data.</text>
</comment>
<feature type="chain" id="PRO_5047530569" evidence="1">
    <location>
        <begin position="28"/>
        <end position="179"/>
    </location>
</feature>
<accession>A0ABT4RF63</accession>
<name>A0ABT4RF63_9ACTN</name>
<dbReference type="RefSeq" id="WP_270006232.1">
    <property type="nucleotide sequence ID" value="NZ_JAPCID010000007.1"/>
</dbReference>
<dbReference type="Proteomes" id="UP001147700">
    <property type="component" value="Unassembled WGS sequence"/>
</dbReference>
<dbReference type="EMBL" id="JAPCID010000007">
    <property type="protein sequence ID" value="MDA0137001.1"/>
    <property type="molecule type" value="Genomic_DNA"/>
</dbReference>
<feature type="signal peptide" evidence="1">
    <location>
        <begin position="1"/>
        <end position="27"/>
    </location>
</feature>
<organism evidence="2 3">
    <name type="scientific">Solirubrobacter deserti</name>
    <dbReference type="NCBI Taxonomy" id="2282478"/>
    <lineage>
        <taxon>Bacteria</taxon>
        <taxon>Bacillati</taxon>
        <taxon>Actinomycetota</taxon>
        <taxon>Thermoleophilia</taxon>
        <taxon>Solirubrobacterales</taxon>
        <taxon>Solirubrobacteraceae</taxon>
        <taxon>Solirubrobacter</taxon>
    </lineage>
</organism>
<gene>
    <name evidence="2" type="ORF">OJ962_05785</name>
</gene>
<keyword evidence="1" id="KW-0732">Signal</keyword>
<evidence type="ECO:0000313" key="2">
    <source>
        <dbReference type="EMBL" id="MDA0137001.1"/>
    </source>
</evidence>
<evidence type="ECO:0000256" key="1">
    <source>
        <dbReference type="SAM" id="SignalP"/>
    </source>
</evidence>
<proteinExistence type="predicted"/>
<keyword evidence="3" id="KW-1185">Reference proteome</keyword>